<gene>
    <name evidence="2" type="ORF">JTE90_022647</name>
</gene>
<protein>
    <submittedName>
        <fullName evidence="2">Uncharacterized protein</fullName>
    </submittedName>
</protein>
<keyword evidence="1" id="KW-0472">Membrane</keyword>
<organism evidence="2 3">
    <name type="scientific">Oedothorax gibbosus</name>
    <dbReference type="NCBI Taxonomy" id="931172"/>
    <lineage>
        <taxon>Eukaryota</taxon>
        <taxon>Metazoa</taxon>
        <taxon>Ecdysozoa</taxon>
        <taxon>Arthropoda</taxon>
        <taxon>Chelicerata</taxon>
        <taxon>Arachnida</taxon>
        <taxon>Araneae</taxon>
        <taxon>Araneomorphae</taxon>
        <taxon>Entelegynae</taxon>
        <taxon>Araneoidea</taxon>
        <taxon>Linyphiidae</taxon>
        <taxon>Erigoninae</taxon>
        <taxon>Oedothorax</taxon>
    </lineage>
</organism>
<name>A0AAV6TUR8_9ARAC</name>
<evidence type="ECO:0000313" key="3">
    <source>
        <dbReference type="Proteomes" id="UP000827092"/>
    </source>
</evidence>
<comment type="caution">
    <text evidence="2">The sequence shown here is derived from an EMBL/GenBank/DDBJ whole genome shotgun (WGS) entry which is preliminary data.</text>
</comment>
<accession>A0AAV6TUR8</accession>
<dbReference type="Pfam" id="PF04631">
    <property type="entry name" value="PIF2"/>
    <property type="match status" value="1"/>
</dbReference>
<keyword evidence="1" id="KW-1133">Transmembrane helix</keyword>
<dbReference type="AlphaFoldDB" id="A0AAV6TUR8"/>
<dbReference type="Proteomes" id="UP000827092">
    <property type="component" value="Unassembled WGS sequence"/>
</dbReference>
<evidence type="ECO:0000256" key="1">
    <source>
        <dbReference type="SAM" id="Phobius"/>
    </source>
</evidence>
<proteinExistence type="predicted"/>
<feature type="transmembrane region" description="Helical" evidence="1">
    <location>
        <begin position="6"/>
        <end position="24"/>
    </location>
</feature>
<sequence length="299" mass="34330">MRKIQYISLILLLIYVVTFFNLFYKSWWYDVQSTLPSFLSRGGTGLTTSTCPLYGFKCPTQEMCDCQSLCPNGEYVPFRVLDNEPIFLMDRQLEPGTYCLPKGIGGCNQKTSYHIFSATGWKCVPRNTSLYNDETAACYSDEAADNTLNVLWDYLSNRPAQNVDYAYERLPDGKLRYRCQCKSKDIYGKRMIESIPFVCSTDYCVKDIAQPLPMMGFNGFACECAMYEHKDYLDGKSPCVMAKSHVQPNNMFVGRVDCTTETSWEKKSIFCRPGEWVFRFETAVGGNSNMQDFVRQYIN</sequence>
<keyword evidence="3" id="KW-1185">Reference proteome</keyword>
<dbReference type="InterPro" id="IPR006725">
    <property type="entry name" value="PIF2"/>
</dbReference>
<dbReference type="EMBL" id="JAFNEN010001048">
    <property type="protein sequence ID" value="KAG8175224.1"/>
    <property type="molecule type" value="Genomic_DNA"/>
</dbReference>
<reference evidence="2 3" key="1">
    <citation type="journal article" date="2022" name="Nat. Ecol. Evol.">
        <title>A masculinizing supergene underlies an exaggerated male reproductive morph in a spider.</title>
        <authorList>
            <person name="Hendrickx F."/>
            <person name="De Corte Z."/>
            <person name="Sonet G."/>
            <person name="Van Belleghem S.M."/>
            <person name="Kostlbacher S."/>
            <person name="Vangestel C."/>
        </authorList>
    </citation>
    <scope>NUCLEOTIDE SEQUENCE [LARGE SCALE GENOMIC DNA]</scope>
    <source>
        <strain evidence="2">W744_W776</strain>
    </source>
</reference>
<keyword evidence="1" id="KW-0812">Transmembrane</keyword>
<evidence type="ECO:0000313" key="2">
    <source>
        <dbReference type="EMBL" id="KAG8175224.1"/>
    </source>
</evidence>